<name>A0A847TZF9_9EURY</name>
<dbReference type="Proteomes" id="UP000610611">
    <property type="component" value="Unassembled WGS sequence"/>
</dbReference>
<dbReference type="InterPro" id="IPR052701">
    <property type="entry name" value="GAG_Ulvan_Degrading_Sulfatases"/>
</dbReference>
<feature type="domain" description="Sulfatase N-terminal" evidence="1">
    <location>
        <begin position="124"/>
        <end position="261"/>
    </location>
</feature>
<dbReference type="AlphaFoldDB" id="A0A847TZF9"/>
<dbReference type="GO" id="GO:0016740">
    <property type="term" value="F:transferase activity"/>
    <property type="evidence" value="ECO:0007669"/>
    <property type="project" value="UniProtKB-KW"/>
</dbReference>
<dbReference type="RefSeq" id="WP_170083429.1">
    <property type="nucleotide sequence ID" value="NZ_WOWB01000001.1"/>
</dbReference>
<keyword evidence="2" id="KW-0378">Hydrolase</keyword>
<dbReference type="Pfam" id="PF00884">
    <property type="entry name" value="Sulfatase"/>
    <property type="match status" value="1"/>
</dbReference>
<evidence type="ECO:0000313" key="2">
    <source>
        <dbReference type="EMBL" id="NLV06465.1"/>
    </source>
</evidence>
<evidence type="ECO:0000259" key="1">
    <source>
        <dbReference type="Pfam" id="PF00884"/>
    </source>
</evidence>
<dbReference type="GO" id="GO:0016787">
    <property type="term" value="F:hydrolase activity"/>
    <property type="evidence" value="ECO:0007669"/>
    <property type="project" value="UniProtKB-KW"/>
</dbReference>
<sequence length="404" mass="45368">MISFPVGLQTEHQPDNVLIFISDSLRYDTLPESIQSLGVTTKAIAPAPWTASSVPSLMTGLYPSTHSVWMFEDRLPERPPLLSQPGDWTAGIDSEKHWLQFESSKKPPIRMLQLDGEQRFSEVEEPFVHVVHDLGPHAPYGFENDEYRTGDYFQEYSDPEQLKQLYTKDAEKSAQYFIDIIKKLKKRNLLDNTLCVFTSDHGELLGERGRLGGKWGHSTPLCPELLEIPMVFVGTGLPEGEALEGLVSGVDLAPTCLSAVGRDTGRVDGIDLWTETPDDDRQVRADVWQRYNALDREWPVYVASSVWDNSGGWVKHRRSALLRAAYYGYDVFVGDYSPASRQSVGIGDIISGMNLWRKTWAKFGSPDITKAEAGDLLDYDLTRSAESVQMTNDQKDQLEALGYV</sequence>
<organism evidence="2 3">
    <name type="scientific">Haloarcula rubripromontorii</name>
    <dbReference type="NCBI Taxonomy" id="1705562"/>
    <lineage>
        <taxon>Archaea</taxon>
        <taxon>Methanobacteriati</taxon>
        <taxon>Methanobacteriota</taxon>
        <taxon>Stenosarchaea group</taxon>
        <taxon>Halobacteria</taxon>
        <taxon>Halobacteriales</taxon>
        <taxon>Haloarculaceae</taxon>
        <taxon>Haloarcula</taxon>
    </lineage>
</organism>
<gene>
    <name evidence="2" type="ORF">GOC83_10030</name>
</gene>
<dbReference type="InterPro" id="IPR000917">
    <property type="entry name" value="Sulfatase_N"/>
</dbReference>
<dbReference type="PANTHER" id="PTHR43751:SF3">
    <property type="entry name" value="SULFATASE N-TERMINAL DOMAIN-CONTAINING PROTEIN"/>
    <property type="match status" value="1"/>
</dbReference>
<dbReference type="PANTHER" id="PTHR43751">
    <property type="entry name" value="SULFATASE"/>
    <property type="match status" value="1"/>
</dbReference>
<protein>
    <submittedName>
        <fullName evidence="2">Sulfatase-like hydrolase/transferase</fullName>
    </submittedName>
</protein>
<dbReference type="EMBL" id="WOWB01000001">
    <property type="protein sequence ID" value="NLV06465.1"/>
    <property type="molecule type" value="Genomic_DNA"/>
</dbReference>
<dbReference type="InterPro" id="IPR017850">
    <property type="entry name" value="Alkaline_phosphatase_core_sf"/>
</dbReference>
<dbReference type="Gene3D" id="3.40.720.10">
    <property type="entry name" value="Alkaline Phosphatase, subunit A"/>
    <property type="match status" value="1"/>
</dbReference>
<proteinExistence type="predicted"/>
<comment type="caution">
    <text evidence="2">The sequence shown here is derived from an EMBL/GenBank/DDBJ whole genome shotgun (WGS) entry which is preliminary data.</text>
</comment>
<reference evidence="2" key="1">
    <citation type="submission" date="2019-12" db="EMBL/GenBank/DDBJ databases">
        <title>The whole-genome sequencing of Haloarcula japonica strain pws8.</title>
        <authorList>
            <person name="Verma D.K."/>
            <person name="Gopal K."/>
            <person name="Prasad E.S."/>
        </authorList>
    </citation>
    <scope>NUCLEOTIDE SEQUENCE</scope>
    <source>
        <strain evidence="2">Pws8</strain>
    </source>
</reference>
<accession>A0A847TZF9</accession>
<evidence type="ECO:0000313" key="3">
    <source>
        <dbReference type="Proteomes" id="UP000610611"/>
    </source>
</evidence>
<keyword evidence="2" id="KW-0808">Transferase</keyword>
<dbReference type="SUPFAM" id="SSF53649">
    <property type="entry name" value="Alkaline phosphatase-like"/>
    <property type="match status" value="1"/>
</dbReference>